<evidence type="ECO:0000256" key="6">
    <source>
        <dbReference type="SAM" id="MobiDB-lite"/>
    </source>
</evidence>
<protein>
    <submittedName>
        <fullName evidence="8">Uncharacterized protein</fullName>
    </submittedName>
</protein>
<dbReference type="InterPro" id="IPR002293">
    <property type="entry name" value="AA/rel_permease1"/>
</dbReference>
<feature type="transmembrane region" description="Helical" evidence="7">
    <location>
        <begin position="404"/>
        <end position="423"/>
    </location>
</feature>
<keyword evidence="9" id="KW-1185">Reference proteome</keyword>
<dbReference type="PANTHER" id="PTHR45649:SF26">
    <property type="entry name" value="OS04G0435100 PROTEIN"/>
    <property type="match status" value="1"/>
</dbReference>
<comment type="caution">
    <text evidence="8">The sequence shown here is derived from an EMBL/GenBank/DDBJ whole genome shotgun (WGS) entry which is preliminary data.</text>
</comment>
<dbReference type="Gene3D" id="1.20.1740.10">
    <property type="entry name" value="Amino acid/polyamine transporter I"/>
    <property type="match status" value="2"/>
</dbReference>
<evidence type="ECO:0000313" key="9">
    <source>
        <dbReference type="Proteomes" id="UP000612055"/>
    </source>
</evidence>
<evidence type="ECO:0000256" key="4">
    <source>
        <dbReference type="ARBA" id="ARBA00022989"/>
    </source>
</evidence>
<dbReference type="EMBL" id="JAEHOE010000094">
    <property type="protein sequence ID" value="KAG2487638.1"/>
    <property type="molecule type" value="Genomic_DNA"/>
</dbReference>
<dbReference type="GO" id="GO:0016020">
    <property type="term" value="C:membrane"/>
    <property type="evidence" value="ECO:0007669"/>
    <property type="project" value="UniProtKB-SubCell"/>
</dbReference>
<feature type="transmembrane region" description="Helical" evidence="7">
    <location>
        <begin position="59"/>
        <end position="81"/>
    </location>
</feature>
<dbReference type="GO" id="GO:0022857">
    <property type="term" value="F:transmembrane transporter activity"/>
    <property type="evidence" value="ECO:0007669"/>
    <property type="project" value="InterPro"/>
</dbReference>
<feature type="compositionally biased region" description="Gly residues" evidence="6">
    <location>
        <begin position="263"/>
        <end position="274"/>
    </location>
</feature>
<name>A0A835XP53_9CHLO</name>
<keyword evidence="5 7" id="KW-0472">Membrane</keyword>
<keyword evidence="3 7" id="KW-0812">Transmembrane</keyword>
<feature type="transmembrane region" description="Helical" evidence="7">
    <location>
        <begin position="530"/>
        <end position="551"/>
    </location>
</feature>
<evidence type="ECO:0000256" key="3">
    <source>
        <dbReference type="ARBA" id="ARBA00022692"/>
    </source>
</evidence>
<feature type="transmembrane region" description="Helical" evidence="7">
    <location>
        <begin position="557"/>
        <end position="578"/>
    </location>
</feature>
<comment type="subcellular location">
    <subcellularLocation>
        <location evidence="1">Membrane</location>
        <topology evidence="1">Multi-pass membrane protein</topology>
    </subcellularLocation>
</comment>
<accession>A0A835XP53</accession>
<feature type="transmembrane region" description="Helical" evidence="7">
    <location>
        <begin position="341"/>
        <end position="364"/>
    </location>
</feature>
<feature type="transmembrane region" description="Helical" evidence="7">
    <location>
        <begin position="228"/>
        <end position="249"/>
    </location>
</feature>
<dbReference type="PIRSF" id="PIRSF006060">
    <property type="entry name" value="AA_transporter"/>
    <property type="match status" value="1"/>
</dbReference>
<feature type="compositionally biased region" description="Low complexity" evidence="6">
    <location>
        <begin position="275"/>
        <end position="300"/>
    </location>
</feature>
<dbReference type="Pfam" id="PF13520">
    <property type="entry name" value="AA_permease_2"/>
    <property type="match status" value="1"/>
</dbReference>
<sequence length="599" mass="61573">MVTNSLRRDLTPLNSFGITFSTVGVLWIFTRDPLSLALLHGGPVLAVWGWLAVSCLNLVNALCLAELASCMPAAIGSIYIFTARLSPWQCKAAATWVAAWANMAGALGATAYYALVTTRVITSAARLARISASDLPYDPADPSYALSSGQQFGIYAAVLASWLGLVVAPLGVTAGFITGCSLWQICGGAALFAALLALAPHRNPASFVFGNWFAASKVTGITSPAFNVLNAILFGITAQFGYEAVLYFVEEIMVHRRRRQRKLGGGGGGGGGGSDSAPGKGAAAAAAGKAPPGGLTAATAGGDGGGRSNGAAPARANTGGGGGVAAATGVGWRSQSYVPEAMWGGLLASCALSWAFVTLLLAAVPSLPHAVDPRNETLGKDPFSQIVYDILKAAYGSGSGSPGLIAVLTIGVYSNGLVVAAGTTRKLWAMSSDGFLPLCISAVYPLTHVPVRAAALAVTVALIPGLLLFESDWAAGACVSYVPLAYCVSYLVPISLRLLPGSGLLSDYDSTTRRVALGGGFTLGRASRPLFAVSTVWLVLCIGLCLLPPAWPLEADTANWAPVSAAALFATLALSWWLPRWGARRWFRGLASVGGVSYG</sequence>
<keyword evidence="4 7" id="KW-1133">Transmembrane helix</keyword>
<dbReference type="Proteomes" id="UP000612055">
    <property type="component" value="Unassembled WGS sequence"/>
</dbReference>
<evidence type="ECO:0000256" key="7">
    <source>
        <dbReference type="SAM" id="Phobius"/>
    </source>
</evidence>
<feature type="region of interest" description="Disordered" evidence="6">
    <location>
        <begin position="261"/>
        <end position="320"/>
    </location>
</feature>
<gene>
    <name evidence="8" type="ORF">HYH03_013776</name>
</gene>
<feature type="transmembrane region" description="Helical" evidence="7">
    <location>
        <begin position="93"/>
        <end position="115"/>
    </location>
</feature>
<feature type="transmembrane region" description="Helical" evidence="7">
    <location>
        <begin position="36"/>
        <end position="53"/>
    </location>
</feature>
<dbReference type="PANTHER" id="PTHR45649">
    <property type="entry name" value="AMINO-ACID PERMEASE BAT1"/>
    <property type="match status" value="1"/>
</dbReference>
<evidence type="ECO:0000256" key="2">
    <source>
        <dbReference type="ARBA" id="ARBA00022448"/>
    </source>
</evidence>
<feature type="transmembrane region" description="Helical" evidence="7">
    <location>
        <begin position="152"/>
        <end position="174"/>
    </location>
</feature>
<keyword evidence="2" id="KW-0813">Transport</keyword>
<evidence type="ECO:0000256" key="1">
    <source>
        <dbReference type="ARBA" id="ARBA00004141"/>
    </source>
</evidence>
<organism evidence="8 9">
    <name type="scientific">Edaphochlamys debaryana</name>
    <dbReference type="NCBI Taxonomy" id="47281"/>
    <lineage>
        <taxon>Eukaryota</taxon>
        <taxon>Viridiplantae</taxon>
        <taxon>Chlorophyta</taxon>
        <taxon>core chlorophytes</taxon>
        <taxon>Chlorophyceae</taxon>
        <taxon>CS clade</taxon>
        <taxon>Chlamydomonadales</taxon>
        <taxon>Chlamydomonadales incertae sedis</taxon>
        <taxon>Edaphochlamys</taxon>
    </lineage>
</organism>
<evidence type="ECO:0000313" key="8">
    <source>
        <dbReference type="EMBL" id="KAG2487638.1"/>
    </source>
</evidence>
<evidence type="ECO:0000256" key="5">
    <source>
        <dbReference type="ARBA" id="ARBA00023136"/>
    </source>
</evidence>
<dbReference type="AlphaFoldDB" id="A0A835XP53"/>
<reference evidence="8" key="1">
    <citation type="journal article" date="2020" name="bioRxiv">
        <title>Comparative genomics of Chlamydomonas.</title>
        <authorList>
            <person name="Craig R.J."/>
            <person name="Hasan A.R."/>
            <person name="Ness R.W."/>
            <person name="Keightley P.D."/>
        </authorList>
    </citation>
    <scope>NUCLEOTIDE SEQUENCE</scope>
    <source>
        <strain evidence="8">CCAP 11/70</strain>
    </source>
</reference>
<dbReference type="OrthoDB" id="3900342at2759"/>
<feature type="transmembrane region" description="Helical" evidence="7">
    <location>
        <begin position="12"/>
        <end position="29"/>
    </location>
</feature>
<feature type="transmembrane region" description="Helical" evidence="7">
    <location>
        <begin position="181"/>
        <end position="199"/>
    </location>
</feature>
<proteinExistence type="predicted"/>